<feature type="coiled-coil region" evidence="20">
    <location>
        <begin position="69"/>
        <end position="166"/>
    </location>
</feature>
<keyword evidence="5" id="KW-0813">Transport</keyword>
<dbReference type="AlphaFoldDB" id="F6X749"/>
<dbReference type="SUPFAM" id="SSF58113">
    <property type="entry name" value="Apolipoprotein A-I"/>
    <property type="match status" value="2"/>
</dbReference>
<dbReference type="OrthoDB" id="9048614at2759"/>
<dbReference type="FunFam" id="1.20.120.20:FF:000025">
    <property type="entry name" value="Uncharacterized protein"/>
    <property type="match status" value="1"/>
</dbReference>
<keyword evidence="7" id="KW-0964">Secreted</keyword>
<evidence type="ECO:0000256" key="17">
    <source>
        <dbReference type="ARBA" id="ARBA00034305"/>
    </source>
</evidence>
<comment type="subcellular location">
    <subcellularLocation>
        <location evidence="2">Endosome</location>
        <location evidence="2">Multivesicular body</location>
    </subcellularLocation>
    <subcellularLocation>
        <location evidence="17">Extracellular vesicle</location>
    </subcellularLocation>
    <subcellularLocation>
        <location evidence="1">Secreted</location>
        <location evidence="1">Extracellular space</location>
        <location evidence="1">Extracellular matrix</location>
    </subcellularLocation>
</comment>
<dbReference type="GO" id="GO:0005771">
    <property type="term" value="C:multivesicular body"/>
    <property type="evidence" value="ECO:0007669"/>
    <property type="project" value="UniProtKB-SubCell"/>
</dbReference>
<evidence type="ECO:0000256" key="9">
    <source>
        <dbReference type="ARBA" id="ARBA00022674"/>
    </source>
</evidence>
<dbReference type="GO" id="GO:0005543">
    <property type="term" value="F:phospholipid binding"/>
    <property type="evidence" value="ECO:0000318"/>
    <property type="project" value="GO_Central"/>
</dbReference>
<organism evidence="22 23">
    <name type="scientific">Ornithorhynchus anatinus</name>
    <name type="common">Duckbill platypus</name>
    <dbReference type="NCBI Taxonomy" id="9258"/>
    <lineage>
        <taxon>Eukaryota</taxon>
        <taxon>Metazoa</taxon>
        <taxon>Chordata</taxon>
        <taxon>Craniata</taxon>
        <taxon>Vertebrata</taxon>
        <taxon>Euteleostomi</taxon>
        <taxon>Mammalia</taxon>
        <taxon>Monotremata</taxon>
        <taxon>Ornithorhynchidae</taxon>
        <taxon>Ornithorhynchus</taxon>
    </lineage>
</organism>
<dbReference type="KEGG" id="oaa:100681419"/>
<name>F6X749_ORNAN</name>
<dbReference type="Ensembl" id="ENSOANT00000022818.2">
    <property type="protein sequence ID" value="ENSOANP00000022814.2"/>
    <property type="gene ID" value="ENSOANG00000014474.2"/>
</dbReference>
<dbReference type="Bgee" id="ENSOANG00000014474">
    <property type="expression patterns" value="Expressed in liver and 8 other cell types or tissues"/>
</dbReference>
<keyword evidence="23" id="KW-1185">Reference proteome</keyword>
<evidence type="ECO:0000256" key="16">
    <source>
        <dbReference type="ARBA" id="ARBA00023313"/>
    </source>
</evidence>
<feature type="signal peptide" evidence="21">
    <location>
        <begin position="1"/>
        <end position="18"/>
    </location>
</feature>
<dbReference type="GO" id="GO:0042627">
    <property type="term" value="C:chylomicron"/>
    <property type="evidence" value="ECO:0000318"/>
    <property type="project" value="GO_Central"/>
</dbReference>
<gene>
    <name evidence="22" type="primary">APOE</name>
</gene>
<evidence type="ECO:0000256" key="15">
    <source>
        <dbReference type="ARBA" id="ARBA00023121"/>
    </source>
</evidence>
<sequence>MKLLWALFAVALLAGCQADPLPLDQDLGLGAGNTQQPWEETVERFWSYVVQVQNMAYDMHDKAVNSQINKEINSLLEDTATEFNALKEQLEPAVEDTRARVHKELTAVVDRLQGDLQEAKERVTQYETEIQAMVGQNVEELRSRTASQLRKLRKRITKDAEELRRRITVYGTGAREGMERGVGVFRERLEPIGQRIQAKGQERVQVMGELVSQQVKDLGSKVQGYGEQVKEKIQELQGQVRGRLMKAGEDTRDKLDDLKEKLEEMKEKVEQQANEVREQLEKIQEQLRSWFQPLVQDVQTQWSNLLEKVQGIKEPVPEE</sequence>
<evidence type="ECO:0000256" key="3">
    <source>
        <dbReference type="ARBA" id="ARBA00008788"/>
    </source>
</evidence>
<proteinExistence type="inferred from homology"/>
<feature type="coiled-coil region" evidence="20">
    <location>
        <begin position="245"/>
        <end position="289"/>
    </location>
</feature>
<evidence type="ECO:0000256" key="10">
    <source>
        <dbReference type="ARBA" id="ARBA00022729"/>
    </source>
</evidence>
<evidence type="ECO:0000256" key="7">
    <source>
        <dbReference type="ARBA" id="ARBA00022525"/>
    </source>
</evidence>
<evidence type="ECO:0000256" key="18">
    <source>
        <dbReference type="ARBA" id="ARBA00034326"/>
    </source>
</evidence>
<accession>F6X749</accession>
<keyword evidence="14" id="KW-0445">Lipid transport</keyword>
<dbReference type="GO" id="GO:1903561">
    <property type="term" value="C:extracellular vesicle"/>
    <property type="evidence" value="ECO:0000318"/>
    <property type="project" value="GO_Central"/>
</dbReference>
<dbReference type="InParanoid" id="F6X749"/>
<dbReference type="GO" id="GO:0034364">
    <property type="term" value="C:high-density lipoprotein particle"/>
    <property type="evidence" value="ECO:0000318"/>
    <property type="project" value="GO_Central"/>
</dbReference>
<evidence type="ECO:0000256" key="20">
    <source>
        <dbReference type="SAM" id="Coils"/>
    </source>
</evidence>
<evidence type="ECO:0000256" key="5">
    <source>
        <dbReference type="ARBA" id="ARBA00022448"/>
    </source>
</evidence>
<evidence type="ECO:0000256" key="13">
    <source>
        <dbReference type="ARBA" id="ARBA00022850"/>
    </source>
</evidence>
<evidence type="ECO:0000256" key="12">
    <source>
        <dbReference type="ARBA" id="ARBA00022753"/>
    </source>
</evidence>
<protein>
    <recommendedName>
        <fullName evidence="4">Apolipoprotein E</fullName>
    </recommendedName>
</protein>
<dbReference type="GeneID" id="100681419"/>
<evidence type="ECO:0000256" key="2">
    <source>
        <dbReference type="ARBA" id="ARBA00004559"/>
    </source>
</evidence>
<keyword evidence="11" id="KW-0677">Repeat</keyword>
<dbReference type="GO" id="GO:0008201">
    <property type="term" value="F:heparin binding"/>
    <property type="evidence" value="ECO:0007669"/>
    <property type="project" value="UniProtKB-KW"/>
</dbReference>
<feature type="chain" id="PRO_5027945509" description="Apolipoprotein E" evidence="21">
    <location>
        <begin position="19"/>
        <end position="319"/>
    </location>
</feature>
<dbReference type="PROSITE" id="PS51257">
    <property type="entry name" value="PROKAR_LIPOPROTEIN"/>
    <property type="match status" value="1"/>
</dbReference>
<evidence type="ECO:0000256" key="8">
    <source>
        <dbReference type="ARBA" id="ARBA00022530"/>
    </source>
</evidence>
<evidence type="ECO:0000313" key="22">
    <source>
        <dbReference type="Ensembl" id="ENSOANP00000022814.2"/>
    </source>
</evidence>
<evidence type="ECO:0000256" key="14">
    <source>
        <dbReference type="ARBA" id="ARBA00023055"/>
    </source>
</evidence>
<dbReference type="CTD" id="348"/>
<dbReference type="PANTHER" id="PTHR18976">
    <property type="entry name" value="APOLIPOPROTEIN"/>
    <property type="match status" value="1"/>
</dbReference>
<dbReference type="GO" id="GO:0042157">
    <property type="term" value="P:lipoprotein metabolic process"/>
    <property type="evidence" value="ECO:0007669"/>
    <property type="project" value="InterPro"/>
</dbReference>
<reference evidence="22" key="3">
    <citation type="submission" date="2025-09" db="UniProtKB">
        <authorList>
            <consortium name="Ensembl"/>
        </authorList>
    </citation>
    <scope>IDENTIFICATION</scope>
    <source>
        <strain evidence="22">Glennie</strain>
    </source>
</reference>
<evidence type="ECO:0000256" key="19">
    <source>
        <dbReference type="ARBA" id="ARBA00056320"/>
    </source>
</evidence>
<dbReference type="GO" id="GO:0008203">
    <property type="term" value="P:cholesterol metabolic process"/>
    <property type="evidence" value="ECO:0000318"/>
    <property type="project" value="GO_Central"/>
</dbReference>
<keyword evidence="10 21" id="KW-0732">Signal</keyword>
<evidence type="ECO:0000256" key="21">
    <source>
        <dbReference type="SAM" id="SignalP"/>
    </source>
</evidence>
<evidence type="ECO:0000256" key="1">
    <source>
        <dbReference type="ARBA" id="ARBA00004498"/>
    </source>
</evidence>
<dbReference type="GO" id="GO:0060228">
    <property type="term" value="F:phosphatidylcholine-sterol O-acyltransferase activator activity"/>
    <property type="evidence" value="ECO:0000318"/>
    <property type="project" value="GO_Central"/>
</dbReference>
<keyword evidence="12" id="KW-0967">Endosome</keyword>
<evidence type="ECO:0000256" key="11">
    <source>
        <dbReference type="ARBA" id="ARBA00022737"/>
    </source>
</evidence>
<dbReference type="GO" id="GO:0120020">
    <property type="term" value="F:cholesterol transfer activity"/>
    <property type="evidence" value="ECO:0000318"/>
    <property type="project" value="GO_Central"/>
</dbReference>
<dbReference type="GO" id="GO:0033700">
    <property type="term" value="P:phospholipid efflux"/>
    <property type="evidence" value="ECO:0000318"/>
    <property type="project" value="GO_Central"/>
</dbReference>
<dbReference type="InterPro" id="IPR000074">
    <property type="entry name" value="ApoA_E"/>
</dbReference>
<comment type="similarity">
    <text evidence="3">Belongs to the apolipoprotein A1/A4/E family.</text>
</comment>
<reference evidence="22 23" key="1">
    <citation type="journal article" date="2008" name="Nature">
        <title>Genome analysis of the platypus reveals unique signatures of evolution.</title>
        <authorList>
            <person name="Warren W.C."/>
            <person name="Hillier L.W."/>
            <person name="Marshall Graves J.A."/>
            <person name="Birney E."/>
            <person name="Ponting C.P."/>
            <person name="Grutzner F."/>
            <person name="Belov K."/>
            <person name="Miller W."/>
            <person name="Clarke L."/>
            <person name="Chinwalla A.T."/>
            <person name="Yang S.P."/>
            <person name="Heger A."/>
            <person name="Locke D.P."/>
            <person name="Miethke P."/>
            <person name="Waters P.D."/>
            <person name="Veyrunes F."/>
            <person name="Fulton L."/>
            <person name="Fulton B."/>
            <person name="Graves T."/>
            <person name="Wallis J."/>
            <person name="Puente X.S."/>
            <person name="Lopez-Otin C."/>
            <person name="Ordonez G.R."/>
            <person name="Eichler E.E."/>
            <person name="Chen L."/>
            <person name="Cheng Z."/>
            <person name="Deakin J.E."/>
            <person name="Alsop A."/>
            <person name="Thompson K."/>
            <person name="Kirby P."/>
            <person name="Papenfuss A.T."/>
            <person name="Wakefield M.J."/>
            <person name="Olender T."/>
            <person name="Lancet D."/>
            <person name="Huttley G.A."/>
            <person name="Smit A.F."/>
            <person name="Pask A."/>
            <person name="Temple-Smith P."/>
            <person name="Batzer M.A."/>
            <person name="Walker J.A."/>
            <person name="Konkel M.K."/>
            <person name="Harris R.S."/>
            <person name="Whittington C.M."/>
            <person name="Wong E.S."/>
            <person name="Gemmell N.J."/>
            <person name="Buschiazzo E."/>
            <person name="Vargas Jentzsch I.M."/>
            <person name="Merkel A."/>
            <person name="Schmitz J."/>
            <person name="Zemann A."/>
            <person name="Churakov G."/>
            <person name="Kriegs J.O."/>
            <person name="Brosius J."/>
            <person name="Murchison E.P."/>
            <person name="Sachidanandam R."/>
            <person name="Smith C."/>
            <person name="Hannon G.J."/>
            <person name="Tsend-Ayush E."/>
            <person name="McMillan D."/>
            <person name="Attenborough R."/>
            <person name="Rens W."/>
            <person name="Ferguson-Smith M."/>
            <person name="Lefevre C.M."/>
            <person name="Sharp J.A."/>
            <person name="Nicholas K.R."/>
            <person name="Ray D.A."/>
            <person name="Kube M."/>
            <person name="Reinhardt R."/>
            <person name="Pringle T.H."/>
            <person name="Taylor J."/>
            <person name="Jones R.C."/>
            <person name="Nixon B."/>
            <person name="Dacheux J.L."/>
            <person name="Niwa H."/>
            <person name="Sekita Y."/>
            <person name="Huang X."/>
            <person name="Stark A."/>
            <person name="Kheradpour P."/>
            <person name="Kellis M."/>
            <person name="Flicek P."/>
            <person name="Chen Y."/>
            <person name="Webber C."/>
            <person name="Hardison R."/>
            <person name="Nelson J."/>
            <person name="Hallsworth-Pepin K."/>
            <person name="Delehaunty K."/>
            <person name="Markovic C."/>
            <person name="Minx P."/>
            <person name="Feng Y."/>
            <person name="Kremitzki C."/>
            <person name="Mitreva M."/>
            <person name="Glasscock J."/>
            <person name="Wylie T."/>
            <person name="Wohldmann P."/>
            <person name="Thiru P."/>
            <person name="Nhan M.N."/>
            <person name="Pohl C.S."/>
            <person name="Smith S.M."/>
            <person name="Hou S."/>
            <person name="Nefedov M."/>
            <person name="de Jong P.J."/>
            <person name="Renfree M.B."/>
            <person name="Mardis E.R."/>
            <person name="Wilson R.K."/>
        </authorList>
    </citation>
    <scope>NUCLEOTIDE SEQUENCE [LARGE SCALE GENOMIC DNA]</scope>
    <source>
        <strain evidence="22 23">Glennie</strain>
    </source>
</reference>
<keyword evidence="6" id="KW-0162">Chylomicron</keyword>
<reference evidence="22" key="2">
    <citation type="submission" date="2025-08" db="UniProtKB">
        <authorList>
            <consortium name="Ensembl"/>
        </authorList>
    </citation>
    <scope>IDENTIFICATION</scope>
    <source>
        <strain evidence="22">Glennie</strain>
    </source>
</reference>
<dbReference type="FunFam" id="1.20.120.20:FF:000010">
    <property type="entry name" value="Apolipoprotein E"/>
    <property type="match status" value="1"/>
</dbReference>
<keyword evidence="9" id="KW-0358">Heparin-binding</keyword>
<dbReference type="Gene3D" id="1.20.120.20">
    <property type="entry name" value="Apolipoprotein"/>
    <property type="match status" value="2"/>
</dbReference>
<dbReference type="Proteomes" id="UP000002279">
    <property type="component" value="Chromosome 5"/>
</dbReference>
<dbReference type="GeneTree" id="ENSGT00950000182929"/>
<dbReference type="GO" id="GO:0055090">
    <property type="term" value="P:acylglycerol homeostasis"/>
    <property type="evidence" value="ECO:0000318"/>
    <property type="project" value="GO_Central"/>
</dbReference>
<keyword evidence="20" id="KW-0175">Coiled coil</keyword>
<dbReference type="Pfam" id="PF01442">
    <property type="entry name" value="Apolipoprotein"/>
    <property type="match status" value="1"/>
</dbReference>
<dbReference type="GO" id="GO:0034362">
    <property type="term" value="C:low-density lipoprotein particle"/>
    <property type="evidence" value="ECO:0000318"/>
    <property type="project" value="GO_Central"/>
</dbReference>
<dbReference type="GO" id="GO:0033344">
    <property type="term" value="P:cholesterol efflux"/>
    <property type="evidence" value="ECO:0000318"/>
    <property type="project" value="GO_Central"/>
</dbReference>
<comment type="subunit">
    <text evidence="18">Homotetramer. May interact with ABCA1; functionally associated with ABCA1 in the biogenesis of HDLs. May interact with APP/A4 amyloid-beta peptide; the interaction is extremely stable in vitro but its physiological significance is unclear. May interact with MAPT. May interact with MAP2. In the cerebrospinal fluid, interacts with secreted SORL1. Interacts with PMEL; this allows the loading of PMEL luminal fragment on ILVs to induce fibril nucleation.</text>
</comment>
<dbReference type="STRING" id="9258.ENSOANP00000022814"/>
<keyword evidence="13" id="KW-0345">HDL</keyword>
<dbReference type="FunCoup" id="F6X749">
    <property type="interactions" value="31"/>
</dbReference>
<comment type="function">
    <text evidence="19">APOE is an apolipoprotein, a protein associating with lipid particles, that mainly functions in lipoprotein-mediated lipid transport between organs via the plasma and interstitial fluids. APOE is a core component of plasma lipoproteins and is involved in their production, conversion and clearance. Apolipoproteins are amphipathic molecules that interact both with lipids of the lipoprotein particle core and the aqueous environment of the plasma.</text>
</comment>
<keyword evidence="16" id="KW-0850">VLDL</keyword>
<dbReference type="OMA" id="GHMTDAR"/>
<dbReference type="eggNOG" id="ENOG502QVD6">
    <property type="taxonomic scope" value="Eukaryota"/>
</dbReference>
<dbReference type="PANTHER" id="PTHR18976:SF2">
    <property type="entry name" value="APOLIPOPROTEIN E"/>
    <property type="match status" value="1"/>
</dbReference>
<evidence type="ECO:0000256" key="4">
    <source>
        <dbReference type="ARBA" id="ARBA00019891"/>
    </source>
</evidence>
<keyword evidence="8" id="KW-0272">Extracellular matrix</keyword>
<keyword evidence="15" id="KW-0446">Lipid-binding</keyword>
<dbReference type="InterPro" id="IPR050163">
    <property type="entry name" value="Apolipoprotein_A1/A4/E"/>
</dbReference>
<evidence type="ECO:0000313" key="23">
    <source>
        <dbReference type="Proteomes" id="UP000002279"/>
    </source>
</evidence>
<dbReference type="GO" id="GO:0034361">
    <property type="term" value="C:very-low-density lipoprotein particle"/>
    <property type="evidence" value="ECO:0000318"/>
    <property type="project" value="GO_Central"/>
</dbReference>
<evidence type="ECO:0000256" key="6">
    <source>
        <dbReference type="ARBA" id="ARBA00022513"/>
    </source>
</evidence>
<dbReference type="RefSeq" id="XP_028922515.1">
    <property type="nucleotide sequence ID" value="XM_029066682.1"/>
</dbReference>